<dbReference type="PANTHER" id="PTHR30292">
    <property type="entry name" value="UNCHARACTERIZED PROTEIN YBGL-RELATED"/>
    <property type="match status" value="1"/>
</dbReference>
<dbReference type="AlphaFoldDB" id="A0A4V2UJS3"/>
<dbReference type="NCBIfam" id="NF003816">
    <property type="entry name" value="PRK05406.1-5"/>
    <property type="match status" value="1"/>
</dbReference>
<protein>
    <submittedName>
        <fullName evidence="1">UPF0271 protein</fullName>
    </submittedName>
</protein>
<accession>A0A4V2UJS3</accession>
<dbReference type="InterPro" id="IPR005501">
    <property type="entry name" value="LamB/YcsF/PxpA-like"/>
</dbReference>
<dbReference type="Pfam" id="PF03746">
    <property type="entry name" value="LamB_YcsF"/>
    <property type="match status" value="1"/>
</dbReference>
<dbReference type="PANTHER" id="PTHR30292:SF0">
    <property type="entry name" value="5-OXOPROLINASE SUBUNIT A"/>
    <property type="match status" value="1"/>
</dbReference>
<dbReference type="Gene3D" id="3.20.20.370">
    <property type="entry name" value="Glycoside hydrolase/deacetylase"/>
    <property type="match status" value="1"/>
</dbReference>
<reference evidence="1 2" key="1">
    <citation type="submission" date="2019-03" db="EMBL/GenBank/DDBJ databases">
        <title>Genomic Encyclopedia of Archaeal and Bacterial Type Strains, Phase II (KMG-II): from individual species to whole genera.</title>
        <authorList>
            <person name="Goeker M."/>
        </authorList>
    </citation>
    <scope>NUCLEOTIDE SEQUENCE [LARGE SCALE GENOMIC DNA]</scope>
    <source>
        <strain evidence="1 2">DSM 15388</strain>
    </source>
</reference>
<evidence type="ECO:0000313" key="2">
    <source>
        <dbReference type="Proteomes" id="UP000295793"/>
    </source>
</evidence>
<dbReference type="CDD" id="cd10787">
    <property type="entry name" value="LamB_YcsF_like"/>
    <property type="match status" value="1"/>
</dbReference>
<name>A0A4V2UJS3_9GAMM</name>
<gene>
    <name evidence="1" type="ORF">BCF53_107181</name>
</gene>
<dbReference type="EMBL" id="SLZR01000007">
    <property type="protein sequence ID" value="TCS41166.1"/>
    <property type="molecule type" value="Genomic_DNA"/>
</dbReference>
<dbReference type="InterPro" id="IPR011330">
    <property type="entry name" value="Glyco_hydro/deAcase_b/a-brl"/>
</dbReference>
<keyword evidence="2" id="KW-1185">Reference proteome</keyword>
<dbReference type="OrthoDB" id="9773478at2"/>
<dbReference type="GO" id="GO:0005975">
    <property type="term" value="P:carbohydrate metabolic process"/>
    <property type="evidence" value="ECO:0007669"/>
    <property type="project" value="InterPro"/>
</dbReference>
<dbReference type="RefSeq" id="WP_132701603.1">
    <property type="nucleotide sequence ID" value="NZ_SLZR01000007.1"/>
</dbReference>
<sequence>MKLNCDLGESFGSWTIEGETEVMPLIDQANVACGFHAGDPVVMAKTLGLAKLNQVEVGAHPGYPDLNGFGRRSMALSENELYQSLHYQISAVAGMASVQGMTISYVKPHGALYNDMMKNDDIRTTIMKAIADYPLPLALMLQANESHSQYAEQARKFDLPLLFEAFADRGYTETGTLVPRSQAGAMLNGAEMLERVKALCEQGVVYAVSGKALSFPVDSLCVHGDNAESVAHIKEIKNLMSHYEN</sequence>
<organism evidence="1 2">
    <name type="scientific">Reinekea marinisedimentorum</name>
    <dbReference type="NCBI Taxonomy" id="230495"/>
    <lineage>
        <taxon>Bacteria</taxon>
        <taxon>Pseudomonadati</taxon>
        <taxon>Pseudomonadota</taxon>
        <taxon>Gammaproteobacteria</taxon>
        <taxon>Oceanospirillales</taxon>
        <taxon>Saccharospirillaceae</taxon>
        <taxon>Reinekea</taxon>
    </lineage>
</organism>
<dbReference type="SUPFAM" id="SSF88713">
    <property type="entry name" value="Glycoside hydrolase/deacetylase"/>
    <property type="match status" value="1"/>
</dbReference>
<comment type="caution">
    <text evidence="1">The sequence shown here is derived from an EMBL/GenBank/DDBJ whole genome shotgun (WGS) entry which is preliminary data.</text>
</comment>
<evidence type="ECO:0000313" key="1">
    <source>
        <dbReference type="EMBL" id="TCS41166.1"/>
    </source>
</evidence>
<dbReference type="NCBIfam" id="NF003814">
    <property type="entry name" value="PRK05406.1-3"/>
    <property type="match status" value="1"/>
</dbReference>
<proteinExistence type="predicted"/>
<dbReference type="Proteomes" id="UP000295793">
    <property type="component" value="Unassembled WGS sequence"/>
</dbReference>